<reference evidence="1 2" key="1">
    <citation type="journal article" date="2016" name="Proc. Natl. Acad. Sci. U.S.A.">
        <title>Comparative genomics of biotechnologically important yeasts.</title>
        <authorList>
            <person name="Riley R."/>
            <person name="Haridas S."/>
            <person name="Wolfe K.H."/>
            <person name="Lopes M.R."/>
            <person name="Hittinger C.T."/>
            <person name="Goeker M."/>
            <person name="Salamov A.A."/>
            <person name="Wisecaver J.H."/>
            <person name="Long T.M."/>
            <person name="Calvey C.H."/>
            <person name="Aerts A.L."/>
            <person name="Barry K.W."/>
            <person name="Choi C."/>
            <person name="Clum A."/>
            <person name="Coughlan A.Y."/>
            <person name="Deshpande S."/>
            <person name="Douglass A.P."/>
            <person name="Hanson S.J."/>
            <person name="Klenk H.-P."/>
            <person name="LaButti K.M."/>
            <person name="Lapidus A."/>
            <person name="Lindquist E.A."/>
            <person name="Lipzen A.M."/>
            <person name="Meier-Kolthoff J.P."/>
            <person name="Ohm R.A."/>
            <person name="Otillar R.P."/>
            <person name="Pangilinan J.L."/>
            <person name="Peng Y."/>
            <person name="Rokas A."/>
            <person name="Rosa C.A."/>
            <person name="Scheuner C."/>
            <person name="Sibirny A.A."/>
            <person name="Slot J.C."/>
            <person name="Stielow J.B."/>
            <person name="Sun H."/>
            <person name="Kurtzman C.P."/>
            <person name="Blackwell M."/>
            <person name="Grigoriev I.V."/>
            <person name="Jeffries T.W."/>
        </authorList>
    </citation>
    <scope>NUCLEOTIDE SEQUENCE [LARGE SCALE GENOMIC DNA]</scope>
    <source>
        <strain evidence="2">ATCC 58044 / CBS 1984 / NCYC 433 / NRRL Y-366-8</strain>
    </source>
</reference>
<organism evidence="1 2">
    <name type="scientific">Wickerhamomyces anomalus (strain ATCC 58044 / CBS 1984 / NCYC 433 / NRRL Y-366-8)</name>
    <name type="common">Yeast</name>
    <name type="synonym">Hansenula anomala</name>
    <dbReference type="NCBI Taxonomy" id="683960"/>
    <lineage>
        <taxon>Eukaryota</taxon>
        <taxon>Fungi</taxon>
        <taxon>Dikarya</taxon>
        <taxon>Ascomycota</taxon>
        <taxon>Saccharomycotina</taxon>
        <taxon>Saccharomycetes</taxon>
        <taxon>Phaffomycetales</taxon>
        <taxon>Wickerhamomycetaceae</taxon>
        <taxon>Wickerhamomyces</taxon>
    </lineage>
</organism>
<dbReference type="AlphaFoldDB" id="A0A1E3NW82"/>
<dbReference type="EMBL" id="KV454213">
    <property type="protein sequence ID" value="ODQ57384.1"/>
    <property type="molecule type" value="Genomic_DNA"/>
</dbReference>
<protein>
    <submittedName>
        <fullName evidence="1">Uncharacterized protein</fullName>
    </submittedName>
</protein>
<dbReference type="GeneID" id="30201040"/>
<accession>A0A1E3NW82</accession>
<dbReference type="OrthoDB" id="10572718at2759"/>
<name>A0A1E3NW82_WICAA</name>
<dbReference type="Proteomes" id="UP000094112">
    <property type="component" value="Unassembled WGS sequence"/>
</dbReference>
<proteinExistence type="predicted"/>
<gene>
    <name evidence="1" type="ORF">WICANDRAFT_64738</name>
</gene>
<keyword evidence="2" id="KW-1185">Reference proteome</keyword>
<dbReference type="RefSeq" id="XP_019036591.1">
    <property type="nucleotide sequence ID" value="XM_019183794.1"/>
</dbReference>
<evidence type="ECO:0000313" key="2">
    <source>
        <dbReference type="Proteomes" id="UP000094112"/>
    </source>
</evidence>
<sequence length="119" mass="13895">MELFIGQFDQFIDHLVWKATKTTLIILNIDQELSIPSNFQRSSVQYLKNVELIDLIHIDSLQKLMVYLSMKQVNHNDESIAIWELPSENLILSKLTKLNNKVILGFNTTTDLSTYKKWI</sequence>
<evidence type="ECO:0000313" key="1">
    <source>
        <dbReference type="EMBL" id="ODQ57384.1"/>
    </source>
</evidence>